<keyword evidence="1" id="KW-1133">Transmembrane helix</keyword>
<keyword evidence="1" id="KW-0812">Transmembrane</keyword>
<dbReference type="EMBL" id="CP000112">
    <property type="protein sequence ID" value="ABB37678.1"/>
    <property type="molecule type" value="Genomic_DNA"/>
</dbReference>
<dbReference type="eggNOG" id="ENOG5034BRM">
    <property type="taxonomic scope" value="Bacteria"/>
</dbReference>
<dbReference type="KEGG" id="dde:Dde_0877"/>
<proteinExistence type="predicted"/>
<keyword evidence="1" id="KW-0472">Membrane</keyword>
<evidence type="ECO:0000313" key="2">
    <source>
        <dbReference type="EMBL" id="ABB37678.1"/>
    </source>
</evidence>
<name>Q314G8_OLEA2</name>
<gene>
    <name evidence="2" type="ordered locus">Dde_0877</name>
</gene>
<reference evidence="2 3" key="1">
    <citation type="journal article" date="2011" name="J. Bacteriol.">
        <title>Complete genome sequence and updated annotation of Desulfovibrio alaskensis G20.</title>
        <authorList>
            <person name="Hauser L.J."/>
            <person name="Land M.L."/>
            <person name="Brown S.D."/>
            <person name="Larimer F."/>
            <person name="Keller K.L."/>
            <person name="Rapp-Giles B.J."/>
            <person name="Price M.N."/>
            <person name="Lin M."/>
            <person name="Bruce D.C."/>
            <person name="Detter J.C."/>
            <person name="Tapia R."/>
            <person name="Han C.S."/>
            <person name="Goodwin L.A."/>
            <person name="Cheng J.F."/>
            <person name="Pitluck S."/>
            <person name="Copeland A."/>
            <person name="Lucas S."/>
            <person name="Nolan M."/>
            <person name="Lapidus A.L."/>
            <person name="Palumbo A.V."/>
            <person name="Wall J.D."/>
        </authorList>
    </citation>
    <scope>NUCLEOTIDE SEQUENCE [LARGE SCALE GENOMIC DNA]</scope>
    <source>
        <strain evidence="3">ATCC BAA 1058 / DSM 17464 / G20</strain>
    </source>
</reference>
<dbReference type="HOGENOM" id="CLU_2632320_0_0_7"/>
<dbReference type="Proteomes" id="UP000002710">
    <property type="component" value="Chromosome"/>
</dbReference>
<sequence>MTEQQQPLSVRLRNFVLSVGTALVFVYVVLPMLTNAVPILHRMTMYLEDNGIDPTRYYFTDLEAVTEAENHMEEVMMNVKKPALPGEQSE</sequence>
<feature type="transmembrane region" description="Helical" evidence="1">
    <location>
        <begin position="15"/>
        <end position="37"/>
    </location>
</feature>
<dbReference type="STRING" id="207559.Dde_0877"/>
<organism evidence="2 3">
    <name type="scientific">Oleidesulfovibrio alaskensis (strain ATCC BAA-1058 / DSM 17464 / G20)</name>
    <name type="common">Desulfovibrio alaskensis</name>
    <dbReference type="NCBI Taxonomy" id="207559"/>
    <lineage>
        <taxon>Bacteria</taxon>
        <taxon>Pseudomonadati</taxon>
        <taxon>Thermodesulfobacteriota</taxon>
        <taxon>Desulfovibrionia</taxon>
        <taxon>Desulfovibrionales</taxon>
        <taxon>Desulfovibrionaceae</taxon>
        <taxon>Oleidesulfovibrio</taxon>
    </lineage>
</organism>
<keyword evidence="3" id="KW-1185">Reference proteome</keyword>
<evidence type="ECO:0000256" key="1">
    <source>
        <dbReference type="SAM" id="Phobius"/>
    </source>
</evidence>
<dbReference type="AlphaFoldDB" id="Q314G8"/>
<accession>Q314G8</accession>
<dbReference type="RefSeq" id="WP_011366926.1">
    <property type="nucleotide sequence ID" value="NC_007519.1"/>
</dbReference>
<evidence type="ECO:0000313" key="3">
    <source>
        <dbReference type="Proteomes" id="UP000002710"/>
    </source>
</evidence>
<protein>
    <submittedName>
        <fullName evidence="2">Uncharacterized protein</fullName>
    </submittedName>
</protein>